<name>A0A0G0II36_9BACT</name>
<organism evidence="1 2">
    <name type="scientific">Candidatus Daviesbacteria bacterium GW2011_GWA1_36_8</name>
    <dbReference type="NCBI Taxonomy" id="1618417"/>
    <lineage>
        <taxon>Bacteria</taxon>
        <taxon>Candidatus Daviesiibacteriota</taxon>
    </lineage>
</organism>
<sequence length="97" mass="11313">MRVPSISNHPNIKAAYLEKFEKRELWHKLVVKILCWKDGLLEGSSIDITNKITSKEWKTYYKKMVQTNLTYGKEKALSNLKKTQDAIRNHGGFEDTD</sequence>
<evidence type="ECO:0000313" key="2">
    <source>
        <dbReference type="Proteomes" id="UP000034448"/>
    </source>
</evidence>
<evidence type="ECO:0000313" key="1">
    <source>
        <dbReference type="EMBL" id="KKQ15681.1"/>
    </source>
</evidence>
<dbReference type="AlphaFoldDB" id="A0A0G0II36"/>
<dbReference type="EMBL" id="LBSJ01000012">
    <property type="protein sequence ID" value="KKQ15681.1"/>
    <property type="molecule type" value="Genomic_DNA"/>
</dbReference>
<comment type="caution">
    <text evidence="1">The sequence shown here is derived from an EMBL/GenBank/DDBJ whole genome shotgun (WGS) entry which is preliminary data.</text>
</comment>
<proteinExistence type="predicted"/>
<protein>
    <submittedName>
        <fullName evidence="1">Uncharacterized protein</fullName>
    </submittedName>
</protein>
<dbReference type="Proteomes" id="UP000034448">
    <property type="component" value="Unassembled WGS sequence"/>
</dbReference>
<accession>A0A0G0II36</accession>
<reference evidence="1 2" key="1">
    <citation type="journal article" date="2015" name="Nature">
        <title>rRNA introns, odd ribosomes, and small enigmatic genomes across a large radiation of phyla.</title>
        <authorList>
            <person name="Brown C.T."/>
            <person name="Hug L.A."/>
            <person name="Thomas B.C."/>
            <person name="Sharon I."/>
            <person name="Castelle C.J."/>
            <person name="Singh A."/>
            <person name="Wilkins M.J."/>
            <person name="Williams K.H."/>
            <person name="Banfield J.F."/>
        </authorList>
    </citation>
    <scope>NUCLEOTIDE SEQUENCE [LARGE SCALE GENOMIC DNA]</scope>
</reference>
<gene>
    <name evidence="1" type="ORF">US28_C0012G0018</name>
</gene>